<dbReference type="InterPro" id="IPR028098">
    <property type="entry name" value="Glyco_trans_4-like_N"/>
</dbReference>
<organism evidence="3 4">
    <name type="scientific">Flectobacillus roseus</name>
    <dbReference type="NCBI Taxonomy" id="502259"/>
    <lineage>
        <taxon>Bacteria</taxon>
        <taxon>Pseudomonadati</taxon>
        <taxon>Bacteroidota</taxon>
        <taxon>Cytophagia</taxon>
        <taxon>Cytophagales</taxon>
        <taxon>Flectobacillaceae</taxon>
        <taxon>Flectobacillus</taxon>
    </lineage>
</organism>
<sequence>MKKSNSHLLFVVNADYFFVSHRLSMALACIEQGFRVSLITKNTGQRSYIESLGIDFYDLQLDRGSKSPLQNLKELWLLRKLYHQINPDLIHHVGIKLILLGSIARLGLGNSIVLNAVAGLGSALSQNKESILKRIFFLMGFMFRKSYQHFLFQNEQNAQFFQQLLHLKSLQINFIKGTGIDTNYFVYTSESIQTPLKVCLIARMLKDKGVWDFIKAAELLRSKWEGKVTFELIGPIDNANPSALTQQELEANVDNFYIMWKGAQSPILPFLQTAHIIVLPSYHEGFPRILLEASAVGRAIVASDCDGCKALIEHHKNGLIVPIGHIEVLAQQIDYLIEKPKVRYLLGYNARQVVVDNYTEQHLNQAFIALYHRLLCGK</sequence>
<dbReference type="Proteomes" id="UP001236507">
    <property type="component" value="Unassembled WGS sequence"/>
</dbReference>
<dbReference type="InterPro" id="IPR001296">
    <property type="entry name" value="Glyco_trans_1"/>
</dbReference>
<dbReference type="Pfam" id="PF13477">
    <property type="entry name" value="Glyco_trans_4_2"/>
    <property type="match status" value="1"/>
</dbReference>
<dbReference type="PANTHER" id="PTHR12526">
    <property type="entry name" value="GLYCOSYLTRANSFERASE"/>
    <property type="match status" value="1"/>
</dbReference>
<proteinExistence type="predicted"/>
<keyword evidence="4" id="KW-1185">Reference proteome</keyword>
<reference evidence="3 4" key="1">
    <citation type="submission" date="2023-05" db="EMBL/GenBank/DDBJ databases">
        <title>Novel species of genus Flectobacillus isolated from stream in China.</title>
        <authorList>
            <person name="Lu H."/>
        </authorList>
    </citation>
    <scope>NUCLEOTIDE SEQUENCE [LARGE SCALE GENOMIC DNA]</scope>
    <source>
        <strain evidence="3 4">KCTC 42575</strain>
    </source>
</reference>
<dbReference type="EMBL" id="JASHIF010000010">
    <property type="protein sequence ID" value="MDI9860232.1"/>
    <property type="molecule type" value="Genomic_DNA"/>
</dbReference>
<dbReference type="SUPFAM" id="SSF53756">
    <property type="entry name" value="UDP-Glycosyltransferase/glycogen phosphorylase"/>
    <property type="match status" value="1"/>
</dbReference>
<feature type="domain" description="Glycosyl transferase family 1" evidence="1">
    <location>
        <begin position="193"/>
        <end position="352"/>
    </location>
</feature>
<evidence type="ECO:0000313" key="4">
    <source>
        <dbReference type="Proteomes" id="UP001236507"/>
    </source>
</evidence>
<name>A0ABT6Y9S6_9BACT</name>
<protein>
    <submittedName>
        <fullName evidence="3">Glycosyltransferase family 4 protein</fullName>
    </submittedName>
</protein>
<evidence type="ECO:0000259" key="1">
    <source>
        <dbReference type="Pfam" id="PF00534"/>
    </source>
</evidence>
<accession>A0ABT6Y9S6</accession>
<evidence type="ECO:0000259" key="2">
    <source>
        <dbReference type="Pfam" id="PF13477"/>
    </source>
</evidence>
<dbReference type="PANTHER" id="PTHR12526:SF638">
    <property type="entry name" value="SPORE COAT PROTEIN SA"/>
    <property type="match status" value="1"/>
</dbReference>
<comment type="caution">
    <text evidence="3">The sequence shown here is derived from an EMBL/GenBank/DDBJ whole genome shotgun (WGS) entry which is preliminary data.</text>
</comment>
<dbReference type="Gene3D" id="3.40.50.2000">
    <property type="entry name" value="Glycogen Phosphorylase B"/>
    <property type="match status" value="2"/>
</dbReference>
<dbReference type="Pfam" id="PF00534">
    <property type="entry name" value="Glycos_transf_1"/>
    <property type="match status" value="1"/>
</dbReference>
<dbReference type="CDD" id="cd03808">
    <property type="entry name" value="GT4_CapM-like"/>
    <property type="match status" value="1"/>
</dbReference>
<gene>
    <name evidence="3" type="ORF">QM524_13520</name>
</gene>
<dbReference type="RefSeq" id="WP_283345010.1">
    <property type="nucleotide sequence ID" value="NZ_JASHIF010000010.1"/>
</dbReference>
<evidence type="ECO:0000313" key="3">
    <source>
        <dbReference type="EMBL" id="MDI9860232.1"/>
    </source>
</evidence>
<feature type="domain" description="Glycosyltransferase subfamily 4-like N-terminal" evidence="2">
    <location>
        <begin position="7"/>
        <end position="145"/>
    </location>
</feature>